<dbReference type="SMART" id="SM00028">
    <property type="entry name" value="TPR"/>
    <property type="match status" value="6"/>
</dbReference>
<feature type="signal peptide" evidence="2">
    <location>
        <begin position="1"/>
        <end position="17"/>
    </location>
</feature>
<dbReference type="PROSITE" id="PS50005">
    <property type="entry name" value="TPR"/>
    <property type="match status" value="1"/>
</dbReference>
<evidence type="ECO:0000256" key="1">
    <source>
        <dbReference type="PROSITE-ProRule" id="PRU00339"/>
    </source>
</evidence>
<protein>
    <submittedName>
        <fullName evidence="3">Tetratricopeptide repeat protein</fullName>
    </submittedName>
</protein>
<sequence>MKFIYLFFFLFSFHAIAQEDILAKEYFKNGEFEKAQVLYKKLHQKNPRNYRVLKQLVKTHQQLEQLDQAQELIEKSILVYPSLLVELGYNYQLKNDLENANLNYKKAISVIDLEVNAAYNIALAFEEHSLLEQAILSYEKGMQIKPEYNFNLQLARIYGEQGDVEKMFYSYVNFVQTNDNYLNTIKRAFSDFISEDKNNPNNIILKKILLKKIQETPDLLFNDLLSWLFIQQKEYYKAFIQEKAIFKRDPISLYRIKNVAVIAADENQDAIAIEIFEYIKEIAQTPGITLEAESSILQIKTKNATPKDYADLEKNYLDLLQTYGKHKGTIDLQVAYAHFLAFKQNNTQQATLFLKESLQQQLSTHQVAQVKLELADILVFQEKFNEALIYYTQIQRSLKNSTISQEARFKVAQTSYYKGDFKWAESQLKILKSSTSQLIANDALDLKLLISDNKYEDSTQTALKLYAKADLFAFQNKTDQAISLLYQILKAHKTETIIDQALYKQAQLFESKKQYQKAADNYKLIITNYKEEILADDALFYLAELYKEHLMLPEKAKELYEQIIFNHQDSIYFVEARKNYRMLRGDAIN</sequence>
<keyword evidence="1" id="KW-0802">TPR repeat</keyword>
<dbReference type="Gene3D" id="1.25.40.10">
    <property type="entry name" value="Tetratricopeptide repeat domain"/>
    <property type="match status" value="3"/>
</dbReference>
<proteinExistence type="predicted"/>
<feature type="repeat" description="TPR" evidence="1">
    <location>
        <begin position="115"/>
        <end position="148"/>
    </location>
</feature>
<dbReference type="Proteomes" id="UP001597467">
    <property type="component" value="Unassembled WGS sequence"/>
</dbReference>
<dbReference type="RefSeq" id="WP_379903750.1">
    <property type="nucleotide sequence ID" value="NZ_JBHULM010000011.1"/>
</dbReference>
<organism evidence="3 4">
    <name type="scientific">Lacinutrix gracilariae</name>
    <dbReference type="NCBI Taxonomy" id="1747198"/>
    <lineage>
        <taxon>Bacteria</taxon>
        <taxon>Pseudomonadati</taxon>
        <taxon>Bacteroidota</taxon>
        <taxon>Flavobacteriia</taxon>
        <taxon>Flavobacteriales</taxon>
        <taxon>Flavobacteriaceae</taxon>
        <taxon>Lacinutrix</taxon>
    </lineage>
</organism>
<reference evidence="4" key="1">
    <citation type="journal article" date="2019" name="Int. J. Syst. Evol. Microbiol.">
        <title>The Global Catalogue of Microorganisms (GCM) 10K type strain sequencing project: providing services to taxonomists for standard genome sequencing and annotation.</title>
        <authorList>
            <consortium name="The Broad Institute Genomics Platform"/>
            <consortium name="The Broad Institute Genome Sequencing Center for Infectious Disease"/>
            <person name="Wu L."/>
            <person name="Ma J."/>
        </authorList>
    </citation>
    <scope>NUCLEOTIDE SEQUENCE [LARGE SCALE GENOMIC DNA]</scope>
    <source>
        <strain evidence="4">KCTC 42808</strain>
    </source>
</reference>
<dbReference type="InterPro" id="IPR011990">
    <property type="entry name" value="TPR-like_helical_dom_sf"/>
</dbReference>
<evidence type="ECO:0000313" key="3">
    <source>
        <dbReference type="EMBL" id="MFD2542654.1"/>
    </source>
</evidence>
<comment type="caution">
    <text evidence="3">The sequence shown here is derived from an EMBL/GenBank/DDBJ whole genome shotgun (WGS) entry which is preliminary data.</text>
</comment>
<evidence type="ECO:0000313" key="4">
    <source>
        <dbReference type="Proteomes" id="UP001597467"/>
    </source>
</evidence>
<keyword evidence="4" id="KW-1185">Reference proteome</keyword>
<dbReference type="PANTHER" id="PTHR23082">
    <property type="entry name" value="TRANSCRIPTION INITIATION FACTOR IIIC TFIIIC , POLYPEPTIDE 3-RELATED"/>
    <property type="match status" value="1"/>
</dbReference>
<feature type="chain" id="PRO_5046991481" evidence="2">
    <location>
        <begin position="18"/>
        <end position="589"/>
    </location>
</feature>
<name>A0ABW5K149_9FLAO</name>
<dbReference type="SUPFAM" id="SSF48452">
    <property type="entry name" value="TPR-like"/>
    <property type="match status" value="2"/>
</dbReference>
<accession>A0ABW5K149</accession>
<evidence type="ECO:0000256" key="2">
    <source>
        <dbReference type="SAM" id="SignalP"/>
    </source>
</evidence>
<dbReference type="InterPro" id="IPR019734">
    <property type="entry name" value="TPR_rpt"/>
</dbReference>
<dbReference type="InterPro" id="IPR039340">
    <property type="entry name" value="Tfc4/TFIIIC-102/Sfc4"/>
</dbReference>
<dbReference type="PANTHER" id="PTHR23082:SF0">
    <property type="entry name" value="GENERAL TRANSCRIPTION FACTOR 3C POLYPEPTIDE 3"/>
    <property type="match status" value="1"/>
</dbReference>
<gene>
    <name evidence="3" type="ORF">ACFSSB_10035</name>
</gene>
<keyword evidence="2" id="KW-0732">Signal</keyword>
<dbReference type="EMBL" id="JBHULM010000011">
    <property type="protein sequence ID" value="MFD2542654.1"/>
    <property type="molecule type" value="Genomic_DNA"/>
</dbReference>
<dbReference type="Pfam" id="PF14559">
    <property type="entry name" value="TPR_19"/>
    <property type="match status" value="1"/>
</dbReference>